<dbReference type="AlphaFoldDB" id="A0A0F7EIN1"/>
<keyword evidence="5" id="KW-0614">Plasmid</keyword>
<reference evidence="5" key="1">
    <citation type="submission" date="2015-03" db="EMBL/GenBank/DDBJ databases">
        <title>MIGS Cultured Bacterial/Archaeal sample from Brevibacillus laterosporus.</title>
        <authorList>
            <person name="Zeng D."/>
            <person name="Zhu L."/>
            <person name="Dong G."/>
            <person name="Ye W."/>
            <person name="Ren D."/>
            <person name="Wu L."/>
            <person name="Xu J."/>
            <person name="Li G."/>
            <person name="Guo L."/>
        </authorList>
    </citation>
    <scope>NUCLEOTIDE SEQUENCE</scope>
    <source>
        <strain evidence="5">B9</strain>
        <plasmid evidence="5">unnamed1</plasmid>
    </source>
</reference>
<evidence type="ECO:0000256" key="3">
    <source>
        <dbReference type="ARBA" id="ARBA00023002"/>
    </source>
</evidence>
<dbReference type="RefSeq" id="WP_031414030.1">
    <property type="nucleotide sequence ID" value="NZ_CP011075.1"/>
</dbReference>
<dbReference type="GO" id="GO:0034599">
    <property type="term" value="P:cellular response to oxidative stress"/>
    <property type="evidence" value="ECO:0007669"/>
    <property type="project" value="InterPro"/>
</dbReference>
<evidence type="ECO:0000259" key="4">
    <source>
        <dbReference type="Pfam" id="PF00881"/>
    </source>
</evidence>
<keyword evidence="2" id="KW-0963">Cytoplasm</keyword>
<feature type="domain" description="Nitroreductase" evidence="4">
    <location>
        <begin position="10"/>
        <end position="177"/>
    </location>
</feature>
<dbReference type="GO" id="GO:0016491">
    <property type="term" value="F:oxidoreductase activity"/>
    <property type="evidence" value="ECO:0007669"/>
    <property type="project" value="UniProtKB-KW"/>
</dbReference>
<dbReference type="EMBL" id="CP011075">
    <property type="protein sequence ID" value="AKF95022.1"/>
    <property type="molecule type" value="Genomic_DNA"/>
</dbReference>
<organism evidence="5">
    <name type="scientific">Brevibacillus laterosporus</name>
    <name type="common">Bacillus laterosporus</name>
    <dbReference type="NCBI Taxonomy" id="1465"/>
    <lineage>
        <taxon>Bacteria</taxon>
        <taxon>Bacillati</taxon>
        <taxon>Bacillota</taxon>
        <taxon>Bacilli</taxon>
        <taxon>Bacillales</taxon>
        <taxon>Paenibacillaceae</taxon>
        <taxon>Brevibacillus</taxon>
    </lineage>
</organism>
<dbReference type="Pfam" id="PF00881">
    <property type="entry name" value="Nitroreductase"/>
    <property type="match status" value="1"/>
</dbReference>
<geneLocation type="plasmid" evidence="5">
    <name>unnamed1</name>
</geneLocation>
<evidence type="ECO:0000256" key="1">
    <source>
        <dbReference type="ARBA" id="ARBA00004496"/>
    </source>
</evidence>
<evidence type="ECO:0000313" key="5">
    <source>
        <dbReference type="EMBL" id="AKF95022.1"/>
    </source>
</evidence>
<dbReference type="InterPro" id="IPR029479">
    <property type="entry name" value="Nitroreductase"/>
</dbReference>
<dbReference type="FunFam" id="3.40.109.10:FF:000001">
    <property type="entry name" value="Nitroreductase family"/>
    <property type="match status" value="1"/>
</dbReference>
<dbReference type="CDD" id="cd02140">
    <property type="entry name" value="Frm2-like"/>
    <property type="match status" value="1"/>
</dbReference>
<name>A0A0F7EIN1_BRELA</name>
<proteinExistence type="predicted"/>
<evidence type="ECO:0000256" key="2">
    <source>
        <dbReference type="ARBA" id="ARBA00022490"/>
    </source>
</evidence>
<comment type="subcellular location">
    <subcellularLocation>
        <location evidence="1">Cytoplasm</location>
    </subcellularLocation>
</comment>
<dbReference type="InterPro" id="IPR033877">
    <property type="entry name" value="Frm2/Hbn1"/>
</dbReference>
<sequence length="199" mass="23109">MAKDFYTAVEGRRSIYGISKEVSISDDKIKEIIEFALKHTPSSFNSQTARIVLLLGEQHDKLWNLTEAALRKVVGDNNFAPTEEKMKSFRNGYGTVLFFEDQQVVEQLQKDFALYKDNFPIWSQQSSGMHQFVIWTALEMEGLGATLQHYNPLIDEDVRKEWNVPAHWKLIAQMPFGQPTMAPKEKEYKPLDERFKTFK</sequence>
<dbReference type="PANTHER" id="PTHR43035">
    <property type="entry name" value="FATTY ACID REPRESSION MUTANT PROTEIN 2-RELATED"/>
    <property type="match status" value="1"/>
</dbReference>
<accession>A0A0F7EIN1</accession>
<dbReference type="SUPFAM" id="SSF55469">
    <property type="entry name" value="FMN-dependent nitroreductase-like"/>
    <property type="match status" value="1"/>
</dbReference>
<dbReference type="PANTHER" id="PTHR43035:SF1">
    <property type="entry name" value="FATTY ACID REPRESSION MUTANT PROTEIN 2-RELATED"/>
    <property type="match status" value="1"/>
</dbReference>
<keyword evidence="3" id="KW-0560">Oxidoreductase</keyword>
<dbReference type="GO" id="GO:0005737">
    <property type="term" value="C:cytoplasm"/>
    <property type="evidence" value="ECO:0007669"/>
    <property type="project" value="UniProtKB-SubCell"/>
</dbReference>
<dbReference type="InterPro" id="IPR000415">
    <property type="entry name" value="Nitroreductase-like"/>
</dbReference>
<protein>
    <submittedName>
        <fullName evidence="5">Nitroreductase</fullName>
    </submittedName>
</protein>
<gene>
    <name evidence="5" type="ORF">EX87_15205</name>
</gene>
<dbReference type="Gene3D" id="3.40.109.10">
    <property type="entry name" value="NADH Oxidase"/>
    <property type="match status" value="1"/>
</dbReference>